<dbReference type="SUPFAM" id="SSF56112">
    <property type="entry name" value="Protein kinase-like (PK-like)"/>
    <property type="match status" value="1"/>
</dbReference>
<dbReference type="HAMAP" id="MF_03181">
    <property type="entry name" value="PAN3"/>
    <property type="match status" value="1"/>
</dbReference>
<keyword evidence="2 10" id="KW-0963">Cytoplasm</keyword>
<dbReference type="Gene3D" id="1.10.287.3700">
    <property type="match status" value="1"/>
</dbReference>
<accession>I6NE84</accession>
<dbReference type="STRING" id="931890.I6NE84"/>
<dbReference type="GO" id="GO:0031251">
    <property type="term" value="C:PAN complex"/>
    <property type="evidence" value="ECO:0007669"/>
    <property type="project" value="UniProtKB-UniRule"/>
</dbReference>
<dbReference type="PANTHER" id="PTHR12272">
    <property type="entry name" value="DEADENYLATION COMPLEX SUBUNIT PAN3"/>
    <property type="match status" value="1"/>
</dbReference>
<keyword evidence="3 10" id="KW-0507">mRNA processing</keyword>
<dbReference type="EMBL" id="CP002501">
    <property type="protein sequence ID" value="AET40376.1"/>
    <property type="molecule type" value="Genomic_DNA"/>
</dbReference>
<dbReference type="GeneID" id="11470918"/>
<comment type="domain">
    <text evidence="10">The N-terminal zinc finger binds to poly(A) RNA.</text>
</comment>
<evidence type="ECO:0000256" key="9">
    <source>
        <dbReference type="ARBA" id="ARBA00023054"/>
    </source>
</evidence>
<feature type="binding site" evidence="10">
    <location>
        <begin position="349"/>
        <end position="356"/>
    </location>
    <ligand>
        <name>ATP</name>
        <dbReference type="ChEBI" id="CHEBI:30616"/>
    </ligand>
</feature>
<feature type="zinc finger region" description="C3H1-type" evidence="11">
    <location>
        <begin position="10"/>
        <end position="39"/>
    </location>
</feature>
<feature type="compositionally biased region" description="Pro residues" evidence="12">
    <location>
        <begin position="154"/>
        <end position="169"/>
    </location>
</feature>
<comment type="subcellular location">
    <subcellularLocation>
        <location evidence="1 10">Cytoplasm</location>
    </subcellularLocation>
</comment>
<dbReference type="RefSeq" id="XP_003647193.1">
    <property type="nucleotide sequence ID" value="XM_003647145.1"/>
</dbReference>
<dbReference type="KEGG" id="erc:Ecym_5640"/>
<organism evidence="14 15">
    <name type="scientific">Eremothecium cymbalariae (strain CBS 270.75 / DBVPG 7215 / KCTC 17166 / NRRL Y-17582)</name>
    <name type="common">Yeast</name>
    <dbReference type="NCBI Taxonomy" id="931890"/>
    <lineage>
        <taxon>Eukaryota</taxon>
        <taxon>Fungi</taxon>
        <taxon>Dikarya</taxon>
        <taxon>Ascomycota</taxon>
        <taxon>Saccharomycotina</taxon>
        <taxon>Saccharomycetes</taxon>
        <taxon>Saccharomycetales</taxon>
        <taxon>Saccharomycetaceae</taxon>
        <taxon>Eremothecium</taxon>
    </lineage>
</organism>
<evidence type="ECO:0000313" key="14">
    <source>
        <dbReference type="EMBL" id="AET40376.1"/>
    </source>
</evidence>
<dbReference type="GO" id="GO:0005524">
    <property type="term" value="F:ATP binding"/>
    <property type="evidence" value="ECO:0007669"/>
    <property type="project" value="UniProtKB-UniRule"/>
</dbReference>
<feature type="region of interest" description="Knob domain" evidence="10">
    <location>
        <begin position="534"/>
        <end position="625"/>
    </location>
</feature>
<gene>
    <name evidence="10" type="primary">PAN3</name>
    <name evidence="14" type="ordered locus">Ecym_5640</name>
</gene>
<evidence type="ECO:0000256" key="1">
    <source>
        <dbReference type="ARBA" id="ARBA00004496"/>
    </source>
</evidence>
<feature type="binding site" evidence="10">
    <location>
        <position position="299"/>
    </location>
    <ligand>
        <name>ATP</name>
        <dbReference type="ChEBI" id="CHEBI:30616"/>
    </ligand>
</feature>
<dbReference type="GO" id="GO:0008270">
    <property type="term" value="F:zinc ion binding"/>
    <property type="evidence" value="ECO:0007669"/>
    <property type="project" value="UniProtKB-KW"/>
</dbReference>
<dbReference type="HOGENOM" id="CLU_016423_2_1_1"/>
<comment type="caution">
    <text evidence="10">Lacks conserved residue(s) required for the propagation of feature annotation.</text>
</comment>
<protein>
    <recommendedName>
        <fullName evidence="10">PAN2-PAN3 deadenylation complex subunit PAN3</fullName>
    </recommendedName>
    <alternativeName>
        <fullName evidence="10">PAB1P-dependent poly(A)-specific ribonuclease</fullName>
    </alternativeName>
    <alternativeName>
        <fullName evidence="10">Poly(A)-nuclease deadenylation complex subunit 3</fullName>
        <shortName evidence="10">PAN deadenylation complex subunit 3</shortName>
    </alternativeName>
</protein>
<dbReference type="Proteomes" id="UP000006790">
    <property type="component" value="Chromosome 5"/>
</dbReference>
<dbReference type="InterPro" id="IPR041332">
    <property type="entry name" value="Pan3_CK"/>
</dbReference>
<keyword evidence="4 11" id="KW-0479">Metal-binding</keyword>
<evidence type="ECO:0000256" key="5">
    <source>
        <dbReference type="ARBA" id="ARBA00022741"/>
    </source>
</evidence>
<comment type="function">
    <text evidence="10">Regulatory subunit of the poly(A)-nuclease (PAN) deadenylation complex, one of two cytoplasmic mRNA deadenylases involved in mRNA turnover. PAN specifically shortens poly(A) tails of RNA and the activity is stimulated by poly(A)-binding protein PAB1. PAN deadenylation is followed by rapid degradation of the shortened mRNA tails by the CCR4-NOT complex. Deadenylated mRNAs are then degraded by two alternative mechanisms, namely exosome-mediated 3'-5' exonucleolytic degradation, or deadenlyation-dependent mRNA decaping and subsequent 5'-3' exonucleolytic degradation by XRN1. May also be involved in post-transcriptional maturation of mRNA poly(A) tails. PAN3 acts as a positive regulator for PAN activity, recruiting the catalytic subunit PAN2 to mRNA via its interaction with RNA and with PAB1.</text>
</comment>
<comment type="domain">
    <text evidence="10">Contains a pseudokinase domain. The protein kinase domain is predicted to be catalytically inactive because some of the residues important for catalytic activity are substituted and it lacks the equivalent of the binding site for a peptide substrate. However, it has retained an ATP-binding site and ATP-binding is required for mRNA degradation, stimulating the activity of the PAN2 nuclease in vitro. The nucleotide-binding site is juxtaposed to the RNase active site of PAN2 in the complex and may actually bind nucleosides of a poly(A) RNA rather than ATP, feeding the poly(A)-tail to the active site of the deadenylase and thus increasing the efficiency with which this distributive enzyme degrades oligo(A) RNAs.</text>
</comment>
<dbReference type="Pfam" id="PF18101">
    <property type="entry name" value="Pan3_CK"/>
    <property type="match status" value="1"/>
</dbReference>
<dbReference type="GO" id="GO:0000932">
    <property type="term" value="C:P-body"/>
    <property type="evidence" value="ECO:0007669"/>
    <property type="project" value="TreeGrafter"/>
</dbReference>
<keyword evidence="7 11" id="KW-0862">Zinc</keyword>
<evidence type="ECO:0000256" key="2">
    <source>
        <dbReference type="ARBA" id="ARBA00022490"/>
    </source>
</evidence>
<dbReference type="FunFam" id="1.10.287.3700:FF:000002">
    <property type="entry name" value="PAN2-PAN3 deadenylation complex subunit PAN3"/>
    <property type="match status" value="1"/>
</dbReference>
<feature type="binding site" evidence="10">
    <location>
        <begin position="402"/>
        <end position="403"/>
    </location>
    <ligand>
        <name>ATP</name>
        <dbReference type="ChEBI" id="CHEBI:30616"/>
    </ligand>
</feature>
<evidence type="ECO:0000256" key="3">
    <source>
        <dbReference type="ARBA" id="ARBA00022664"/>
    </source>
</evidence>
<sequence>MMTNKAKSDWAKDTPCKNITIYGYCKYENDGCIFNHGKPSSTTPSNQVAASHVVPTTGVSAPLGTISINNPAKSTFNAKTATSFTPSLAIPDFNSIQSFTPERVISSPAAGEINNSAYTTSYNPYGSNSFNPSANASGSASAAFPVPPSGNNQIPPPPPPPPPAPPASRPGPVGGPGYIPTIAGTTFPTVYPPSHSILQYHLYAPDPPPHLQVPLKANERTPETLFIPNKIREQFVKRNLSALQVFPSGGNLPDIVGDYFGLVPLEFHNRQQNKERYFGHQNSLYKVFSNFDGKVYILRRIHDVKMVDVTQVSIPFRKWQKVTGSNVVKLKDAFTTRAFGDSSLCVVHDYYAQSSSLYEAHVSSYTVSPVTQEYLWSYLAQLTNALHEAHTHDLAMNTINLEKVIVTGDPGRIKVGDCGIYDILAFDENRDIAWEQQRDYKALGTVLLSLTHKMLGTKDQQLELMEIDPVFKNVLSYLLCDQHKSIQEFTALFSYKMLSVIGSFQNYSEFIEQQLSRELENGRLFRIMCKLNFIFGRMESSVDINWSESGDKFPIILFYDYVFHQVDENGKSIMDLTHVLRCLNKLDTGVSEKIILVTPDEMNCIVISYKELKDSIDSTFRSMTQ</sequence>
<name>I6NE84_ERECY</name>
<dbReference type="GO" id="GO:0006301">
    <property type="term" value="P:DNA damage tolerance"/>
    <property type="evidence" value="ECO:0007669"/>
    <property type="project" value="EnsemblFungi"/>
</dbReference>
<dbReference type="Gene3D" id="6.10.250.3160">
    <property type="match status" value="1"/>
</dbReference>
<dbReference type="FunCoup" id="I6NE84">
    <property type="interactions" value="627"/>
</dbReference>
<feature type="coiled-coil region" evidence="10">
    <location>
        <begin position="495"/>
        <end position="533"/>
    </location>
</feature>
<dbReference type="InterPro" id="IPR030844">
    <property type="entry name" value="PAN3"/>
</dbReference>
<keyword evidence="15" id="KW-1185">Reference proteome</keyword>
<evidence type="ECO:0000256" key="7">
    <source>
        <dbReference type="ARBA" id="ARBA00022833"/>
    </source>
</evidence>
<dbReference type="OrthoDB" id="204958at2759"/>
<proteinExistence type="inferred from homology"/>
<dbReference type="PROSITE" id="PS50103">
    <property type="entry name" value="ZF_C3H1"/>
    <property type="match status" value="1"/>
</dbReference>
<keyword evidence="5 10" id="KW-0547">Nucleotide-binding</keyword>
<dbReference type="GO" id="GO:0006397">
    <property type="term" value="P:mRNA processing"/>
    <property type="evidence" value="ECO:0007669"/>
    <property type="project" value="UniProtKB-KW"/>
</dbReference>
<dbReference type="AlphaFoldDB" id="I6NE84"/>
<keyword evidence="9 10" id="KW-0175">Coiled coil</keyword>
<comment type="similarity">
    <text evidence="10">Belongs to the protein kinase superfamily. PAN3 family.</text>
</comment>
<dbReference type="InParanoid" id="I6NE84"/>
<evidence type="ECO:0000256" key="10">
    <source>
        <dbReference type="HAMAP-Rule" id="MF_03181"/>
    </source>
</evidence>
<dbReference type="InterPro" id="IPR011009">
    <property type="entry name" value="Kinase-like_dom_sf"/>
</dbReference>
<keyword evidence="8 10" id="KW-0067">ATP-binding</keyword>
<comment type="subunit">
    <text evidence="10">Homodimer. Forms a heterotrimer with a catalytic subunit PAN2 to form the poly(A)-nuclease (PAN) deadenylation complex. Interacts (via PAM-2 motif) with poly(A)-binding protein PAB1 (via PABC domain), conferring substrate specificity of the enzyme complex.</text>
</comment>
<feature type="region of interest" description="Disordered" evidence="12">
    <location>
        <begin position="133"/>
        <end position="179"/>
    </location>
</feature>
<reference evidence="14 15" key="1">
    <citation type="journal article" date="2011" name="G3 (Bethesda)">
        <title>Genome evolution in the Eremothecium clade of the Saccharomyces complex revealed by comparative genomics.</title>
        <authorList>
            <person name="Wendland J."/>
            <person name="Walther A."/>
        </authorList>
    </citation>
    <scope>NUCLEOTIDE SEQUENCE [LARGE SCALE GENOMIC DNA]</scope>
    <source>
        <strain evidence="15">CBS 270.75 / DBVPG 7215 / KCTC 17166 / NRRL Y-17582</strain>
    </source>
</reference>
<evidence type="ECO:0000256" key="4">
    <source>
        <dbReference type="ARBA" id="ARBA00022723"/>
    </source>
</evidence>
<dbReference type="PANTHER" id="PTHR12272:SF11">
    <property type="entry name" value="PAN2-PAN3 DEADENYLATION COMPLEX SUBUNIT PAN3"/>
    <property type="match status" value="1"/>
</dbReference>
<dbReference type="Gene3D" id="1.20.5.5160">
    <property type="match status" value="1"/>
</dbReference>
<dbReference type="InterPro" id="IPR000571">
    <property type="entry name" value="Znf_CCCH"/>
</dbReference>
<dbReference type="eggNOG" id="KOG3741">
    <property type="taxonomic scope" value="Eukaryota"/>
</dbReference>
<feature type="domain" description="C3H1-type" evidence="13">
    <location>
        <begin position="10"/>
        <end position="39"/>
    </location>
</feature>
<evidence type="ECO:0000259" key="13">
    <source>
        <dbReference type="PROSITE" id="PS50103"/>
    </source>
</evidence>
<dbReference type="Pfam" id="PF25586">
    <property type="entry name" value="zf-CCCH_PAN3"/>
    <property type="match status" value="1"/>
</dbReference>
<dbReference type="GO" id="GO:0000289">
    <property type="term" value="P:nuclear-transcribed mRNA poly(A) tail shortening"/>
    <property type="evidence" value="ECO:0007669"/>
    <property type="project" value="UniProtKB-UniRule"/>
</dbReference>
<dbReference type="OMA" id="YVFHSVD"/>
<dbReference type="GO" id="GO:0008143">
    <property type="term" value="F:poly(A) binding"/>
    <property type="evidence" value="ECO:0007669"/>
    <property type="project" value="EnsemblFungi"/>
</dbReference>
<feature type="compositionally biased region" description="Low complexity" evidence="12">
    <location>
        <begin position="133"/>
        <end position="153"/>
    </location>
</feature>
<dbReference type="GO" id="GO:0006281">
    <property type="term" value="P:DNA repair"/>
    <property type="evidence" value="ECO:0007669"/>
    <property type="project" value="EnsemblFungi"/>
</dbReference>
<keyword evidence="6 11" id="KW-0863">Zinc-finger</keyword>
<evidence type="ECO:0000256" key="12">
    <source>
        <dbReference type="SAM" id="MobiDB-lite"/>
    </source>
</evidence>
<evidence type="ECO:0000256" key="8">
    <source>
        <dbReference type="ARBA" id="ARBA00022840"/>
    </source>
</evidence>
<evidence type="ECO:0000256" key="6">
    <source>
        <dbReference type="ARBA" id="ARBA00022771"/>
    </source>
</evidence>
<dbReference type="Gene3D" id="1.10.510.10">
    <property type="entry name" value="Transferase(Phosphotransferase) domain 1"/>
    <property type="match status" value="1"/>
</dbReference>
<comment type="domain">
    <text evidence="10">The pseudokinase domain, the coiled-coil (CC), and C-terminal knob domain (CK) form a structural unit (PKC) that forms an extensive high-affinity interaction surface for PAN2.</text>
</comment>
<evidence type="ECO:0000256" key="11">
    <source>
        <dbReference type="PROSITE-ProRule" id="PRU00723"/>
    </source>
</evidence>
<evidence type="ECO:0000313" key="15">
    <source>
        <dbReference type="Proteomes" id="UP000006790"/>
    </source>
</evidence>